<proteinExistence type="inferred from homology"/>
<feature type="chain" id="PRO_5021370785" evidence="5">
    <location>
        <begin position="21"/>
        <end position="455"/>
    </location>
</feature>
<dbReference type="PROSITE" id="PS51764">
    <property type="entry name" value="GH26"/>
    <property type="match status" value="1"/>
</dbReference>
<dbReference type="InterPro" id="IPR000805">
    <property type="entry name" value="Glyco_hydro_26"/>
</dbReference>
<accession>A0A507C1N7</accession>
<keyword evidence="5" id="KW-0732">Signal</keyword>
<feature type="domain" description="GH26" evidence="6">
    <location>
        <begin position="4"/>
        <end position="388"/>
    </location>
</feature>
<dbReference type="RefSeq" id="XP_031025913.1">
    <property type="nucleotide sequence ID" value="XM_031168081.1"/>
</dbReference>
<evidence type="ECO:0000256" key="3">
    <source>
        <dbReference type="ARBA" id="ARBA00023295"/>
    </source>
</evidence>
<dbReference type="Proteomes" id="UP000319731">
    <property type="component" value="Unassembled WGS sequence"/>
</dbReference>
<dbReference type="AlphaFoldDB" id="A0A507C1N7"/>
<name>A0A507C1N7_9FUNG</name>
<evidence type="ECO:0000259" key="6">
    <source>
        <dbReference type="PROSITE" id="PS51764"/>
    </source>
</evidence>
<organism evidence="7 8">
    <name type="scientific">Synchytrium microbalum</name>
    <dbReference type="NCBI Taxonomy" id="1806994"/>
    <lineage>
        <taxon>Eukaryota</taxon>
        <taxon>Fungi</taxon>
        <taxon>Fungi incertae sedis</taxon>
        <taxon>Chytridiomycota</taxon>
        <taxon>Chytridiomycota incertae sedis</taxon>
        <taxon>Chytridiomycetes</taxon>
        <taxon>Synchytriales</taxon>
        <taxon>Synchytriaceae</taxon>
        <taxon>Synchytrium</taxon>
    </lineage>
</organism>
<keyword evidence="3 4" id="KW-0326">Glycosidase</keyword>
<dbReference type="GO" id="GO:0006080">
    <property type="term" value="P:substituted mannan metabolic process"/>
    <property type="evidence" value="ECO:0007669"/>
    <property type="project" value="InterPro"/>
</dbReference>
<dbReference type="OrthoDB" id="428177at2759"/>
<dbReference type="PANTHER" id="PTHR40079">
    <property type="entry name" value="MANNAN ENDO-1,4-BETA-MANNOSIDASE E-RELATED"/>
    <property type="match status" value="1"/>
</dbReference>
<feature type="active site" description="Nucleophile" evidence="4">
    <location>
        <position position="302"/>
    </location>
</feature>
<keyword evidence="2 4" id="KW-0378">Hydrolase</keyword>
<dbReference type="EMBL" id="QEAO01000008">
    <property type="protein sequence ID" value="TPX35440.1"/>
    <property type="molecule type" value="Genomic_DNA"/>
</dbReference>
<protein>
    <submittedName>
        <fullName evidence="7">Mannan endo-1,4-beta-mannosidase</fullName>
    </submittedName>
</protein>
<evidence type="ECO:0000256" key="1">
    <source>
        <dbReference type="ARBA" id="ARBA00007754"/>
    </source>
</evidence>
<reference evidence="7 8" key="1">
    <citation type="journal article" date="2019" name="Sci. Rep.">
        <title>Comparative genomics of chytrid fungi reveal insights into the obligate biotrophic and pathogenic lifestyle of Synchytrium endobioticum.</title>
        <authorList>
            <person name="van de Vossenberg B.T.L.H."/>
            <person name="Warris S."/>
            <person name="Nguyen H.D.T."/>
            <person name="van Gent-Pelzer M.P.E."/>
            <person name="Joly D.L."/>
            <person name="van de Geest H.C."/>
            <person name="Bonants P.J.M."/>
            <person name="Smith D.S."/>
            <person name="Levesque C.A."/>
            <person name="van der Lee T.A.J."/>
        </authorList>
    </citation>
    <scope>NUCLEOTIDE SEQUENCE [LARGE SCALE GENOMIC DNA]</scope>
    <source>
        <strain evidence="7 8">JEL517</strain>
    </source>
</reference>
<gene>
    <name evidence="7" type="ORF">SmJEL517_g02153</name>
</gene>
<dbReference type="Pfam" id="PF02156">
    <property type="entry name" value="Glyco_hydro_26"/>
    <property type="match status" value="1"/>
</dbReference>
<feature type="signal peptide" evidence="5">
    <location>
        <begin position="1"/>
        <end position="20"/>
    </location>
</feature>
<evidence type="ECO:0000256" key="4">
    <source>
        <dbReference type="PROSITE-ProRule" id="PRU01100"/>
    </source>
</evidence>
<sequence>MKAAITSLLVASATVLGANGLAMFELPDGQISVAVWPDNYNYLGPYHDDSPLKINTRTGKNWPIFHAGQNIPVKSAYSNPEVINIDTTIDITMVTETNTNASIILDVYPFDSRPGKSFTSVTDADITALANQLAAWNAKGVKVYLRLASEMNGSWYPWGTQPVEFKAFWIKVTNAVRAVANNVAMVWSPQVNYAGAYGINAAVTGTPSAASLAALDTNGDGCSSCAGDDPYSPYYPGAAYVDWVGTSLYWHGSAPSNTDNGARQYGVNSLPTDGFFDTQMTTGTFPFYSYVVGLGKPLQVSEWGCPMYLYNTDAAGNYQSAISAGPGELAIKQAWWRQSLTNTAVLLKYPKIKMFGLFEFRKAEQETYRDFQFLNNTVLSSALVADMAAAQAQNVGISYVWASTNAPVASAAAPTAASSATSTPKSSTSSAGKSTAIDISIMAMTSTLLLAFASL</sequence>
<comment type="similarity">
    <text evidence="1 4">Belongs to the glycosyl hydrolase 26 family.</text>
</comment>
<dbReference type="InterPro" id="IPR017853">
    <property type="entry name" value="GH"/>
</dbReference>
<keyword evidence="8" id="KW-1185">Reference proteome</keyword>
<evidence type="ECO:0000313" key="7">
    <source>
        <dbReference type="EMBL" id="TPX35440.1"/>
    </source>
</evidence>
<dbReference type="PANTHER" id="PTHR40079:SF4">
    <property type="entry name" value="GH26 DOMAIN-CONTAINING PROTEIN-RELATED"/>
    <property type="match status" value="1"/>
</dbReference>
<feature type="active site" description="Proton donor" evidence="4">
    <location>
        <position position="150"/>
    </location>
</feature>
<dbReference type="SUPFAM" id="SSF51445">
    <property type="entry name" value="(Trans)glycosidases"/>
    <property type="match status" value="1"/>
</dbReference>
<dbReference type="InterPro" id="IPR022790">
    <property type="entry name" value="GH26_dom"/>
</dbReference>
<dbReference type="Gene3D" id="3.20.20.80">
    <property type="entry name" value="Glycosidases"/>
    <property type="match status" value="1"/>
</dbReference>
<evidence type="ECO:0000256" key="5">
    <source>
        <dbReference type="SAM" id="SignalP"/>
    </source>
</evidence>
<comment type="caution">
    <text evidence="7">The sequence shown here is derived from an EMBL/GenBank/DDBJ whole genome shotgun (WGS) entry which is preliminary data.</text>
</comment>
<evidence type="ECO:0000256" key="2">
    <source>
        <dbReference type="ARBA" id="ARBA00022801"/>
    </source>
</evidence>
<dbReference type="STRING" id="1806994.A0A507C1N7"/>
<dbReference type="GeneID" id="42003378"/>
<evidence type="ECO:0000313" key="8">
    <source>
        <dbReference type="Proteomes" id="UP000319731"/>
    </source>
</evidence>
<dbReference type="GO" id="GO:0016985">
    <property type="term" value="F:mannan endo-1,4-beta-mannosidase activity"/>
    <property type="evidence" value="ECO:0007669"/>
    <property type="project" value="InterPro"/>
</dbReference>